<keyword evidence="5" id="KW-0325">Glycoprotein</keyword>
<dbReference type="GO" id="GO:0012505">
    <property type="term" value="C:endomembrane system"/>
    <property type="evidence" value="ECO:0007669"/>
    <property type="project" value="TreeGrafter"/>
</dbReference>
<dbReference type="AlphaFoldDB" id="A0AAV9CSZ1"/>
<proteinExistence type="inferred from homology"/>
<protein>
    <recommendedName>
        <fullName evidence="6">Strictosidine synthase conserved region domain-containing protein</fullName>
    </recommendedName>
</protein>
<organism evidence="7 8">
    <name type="scientific">Acorus calamus</name>
    <name type="common">Sweet flag</name>
    <dbReference type="NCBI Taxonomy" id="4465"/>
    <lineage>
        <taxon>Eukaryota</taxon>
        <taxon>Viridiplantae</taxon>
        <taxon>Streptophyta</taxon>
        <taxon>Embryophyta</taxon>
        <taxon>Tracheophyta</taxon>
        <taxon>Spermatophyta</taxon>
        <taxon>Magnoliopsida</taxon>
        <taxon>Liliopsida</taxon>
        <taxon>Acoraceae</taxon>
        <taxon>Acorus</taxon>
    </lineage>
</organism>
<accession>A0AAV9CSZ1</accession>
<comment type="similarity">
    <text evidence="2">Belongs to the strictosidine synthase family.</text>
</comment>
<dbReference type="InterPro" id="IPR018119">
    <property type="entry name" value="Strictosidine_synth_cons-reg"/>
</dbReference>
<keyword evidence="8" id="KW-1185">Reference proteome</keyword>
<evidence type="ECO:0000256" key="1">
    <source>
        <dbReference type="ARBA" id="ARBA00004116"/>
    </source>
</evidence>
<comment type="subcellular location">
    <subcellularLocation>
        <location evidence="1">Vacuole</location>
    </subcellularLocation>
</comment>
<dbReference type="PANTHER" id="PTHR10426:SF106">
    <property type="entry name" value="PROTEIN STRICTOSIDINE SYNTHASE-LIKE 3"/>
    <property type="match status" value="1"/>
</dbReference>
<dbReference type="GO" id="GO:0016787">
    <property type="term" value="F:hydrolase activity"/>
    <property type="evidence" value="ECO:0007669"/>
    <property type="project" value="TreeGrafter"/>
</dbReference>
<dbReference type="FunFam" id="2.120.10.30:FF:000032">
    <property type="entry name" value="Protein STRICTOSIDINE SYNTHASE-LIKE 13"/>
    <property type="match status" value="1"/>
</dbReference>
<evidence type="ECO:0000256" key="5">
    <source>
        <dbReference type="ARBA" id="ARBA00023180"/>
    </source>
</evidence>
<dbReference type="SUPFAM" id="SSF63829">
    <property type="entry name" value="Calcium-dependent phosphotriesterase"/>
    <property type="match status" value="1"/>
</dbReference>
<dbReference type="Pfam" id="PF03088">
    <property type="entry name" value="Str_synth"/>
    <property type="match status" value="1"/>
</dbReference>
<dbReference type="EMBL" id="JAUJYO010000017">
    <property type="protein sequence ID" value="KAK1292296.1"/>
    <property type="molecule type" value="Genomic_DNA"/>
</dbReference>
<dbReference type="Proteomes" id="UP001180020">
    <property type="component" value="Unassembled WGS sequence"/>
</dbReference>
<dbReference type="GO" id="GO:0005773">
    <property type="term" value="C:vacuole"/>
    <property type="evidence" value="ECO:0007669"/>
    <property type="project" value="UniProtKB-SubCell"/>
</dbReference>
<comment type="caution">
    <text evidence="7">The sequence shown here is derived from an EMBL/GenBank/DDBJ whole genome shotgun (WGS) entry which is preliminary data.</text>
</comment>
<feature type="domain" description="Strictosidine synthase conserved region" evidence="6">
    <location>
        <begin position="158"/>
        <end position="245"/>
    </location>
</feature>
<evidence type="ECO:0000256" key="2">
    <source>
        <dbReference type="ARBA" id="ARBA00009191"/>
    </source>
</evidence>
<evidence type="ECO:0000256" key="4">
    <source>
        <dbReference type="ARBA" id="ARBA00022729"/>
    </source>
</evidence>
<dbReference type="Pfam" id="PF20067">
    <property type="entry name" value="SSL_N"/>
    <property type="match status" value="1"/>
</dbReference>
<keyword evidence="4" id="KW-0732">Signal</keyword>
<evidence type="ECO:0000256" key="3">
    <source>
        <dbReference type="ARBA" id="ARBA00022554"/>
    </source>
</evidence>
<evidence type="ECO:0000313" key="8">
    <source>
        <dbReference type="Proteomes" id="UP001180020"/>
    </source>
</evidence>
<dbReference type="Gene3D" id="2.120.10.30">
    <property type="entry name" value="TolB, C-terminal domain"/>
    <property type="match status" value="1"/>
</dbReference>
<evidence type="ECO:0000313" key="7">
    <source>
        <dbReference type="EMBL" id="KAK1292296.1"/>
    </source>
</evidence>
<keyword evidence="3" id="KW-0926">Vacuole</keyword>
<gene>
    <name evidence="7" type="ORF">QJS10_CPB17g00485</name>
</gene>
<evidence type="ECO:0000259" key="6">
    <source>
        <dbReference type="Pfam" id="PF03088"/>
    </source>
</evidence>
<reference evidence="7" key="1">
    <citation type="journal article" date="2023" name="Nat. Commun.">
        <title>Diploid and tetraploid genomes of Acorus and the evolution of monocots.</title>
        <authorList>
            <person name="Ma L."/>
            <person name="Liu K.W."/>
            <person name="Li Z."/>
            <person name="Hsiao Y.Y."/>
            <person name="Qi Y."/>
            <person name="Fu T."/>
            <person name="Tang G.D."/>
            <person name="Zhang D."/>
            <person name="Sun W.H."/>
            <person name="Liu D.K."/>
            <person name="Li Y."/>
            <person name="Chen G.Z."/>
            <person name="Liu X.D."/>
            <person name="Liao X.Y."/>
            <person name="Jiang Y.T."/>
            <person name="Yu X."/>
            <person name="Hao Y."/>
            <person name="Huang J."/>
            <person name="Zhao X.W."/>
            <person name="Ke S."/>
            <person name="Chen Y.Y."/>
            <person name="Wu W.L."/>
            <person name="Hsu J.L."/>
            <person name="Lin Y.F."/>
            <person name="Huang M.D."/>
            <person name="Li C.Y."/>
            <person name="Huang L."/>
            <person name="Wang Z.W."/>
            <person name="Zhao X."/>
            <person name="Zhong W.Y."/>
            <person name="Peng D.H."/>
            <person name="Ahmad S."/>
            <person name="Lan S."/>
            <person name="Zhang J.S."/>
            <person name="Tsai W.C."/>
            <person name="Van de Peer Y."/>
            <person name="Liu Z.J."/>
        </authorList>
    </citation>
    <scope>NUCLEOTIDE SEQUENCE</scope>
    <source>
        <strain evidence="7">CP</strain>
    </source>
</reference>
<dbReference type="InterPro" id="IPR011042">
    <property type="entry name" value="6-blade_b-propeller_TolB-like"/>
</dbReference>
<reference evidence="7" key="2">
    <citation type="submission" date="2023-06" db="EMBL/GenBank/DDBJ databases">
        <authorList>
            <person name="Ma L."/>
            <person name="Liu K.-W."/>
            <person name="Li Z."/>
            <person name="Hsiao Y.-Y."/>
            <person name="Qi Y."/>
            <person name="Fu T."/>
            <person name="Tang G."/>
            <person name="Zhang D."/>
            <person name="Sun W.-H."/>
            <person name="Liu D.-K."/>
            <person name="Li Y."/>
            <person name="Chen G.-Z."/>
            <person name="Liu X.-D."/>
            <person name="Liao X.-Y."/>
            <person name="Jiang Y.-T."/>
            <person name="Yu X."/>
            <person name="Hao Y."/>
            <person name="Huang J."/>
            <person name="Zhao X.-W."/>
            <person name="Ke S."/>
            <person name="Chen Y.-Y."/>
            <person name="Wu W.-L."/>
            <person name="Hsu J.-L."/>
            <person name="Lin Y.-F."/>
            <person name="Huang M.-D."/>
            <person name="Li C.-Y."/>
            <person name="Huang L."/>
            <person name="Wang Z.-W."/>
            <person name="Zhao X."/>
            <person name="Zhong W.-Y."/>
            <person name="Peng D.-H."/>
            <person name="Ahmad S."/>
            <person name="Lan S."/>
            <person name="Zhang J.-S."/>
            <person name="Tsai W.-C."/>
            <person name="Van De Peer Y."/>
            <person name="Liu Z.-J."/>
        </authorList>
    </citation>
    <scope>NUCLEOTIDE SEQUENCE</scope>
    <source>
        <strain evidence="7">CP</strain>
        <tissue evidence="7">Leaves</tissue>
    </source>
</reference>
<dbReference type="PANTHER" id="PTHR10426">
    <property type="entry name" value="STRICTOSIDINE SYNTHASE-RELATED"/>
    <property type="match status" value="1"/>
</dbReference>
<name>A0AAV9CSZ1_ACOCL</name>
<sequence length="352" mass="38529">MEVKLTLTLTMLSMVVVVIPCVVAAVVTPIVSNVVLSNHDQLDLTPAVGPESLAFDGSGGGPYAGVWDGRVLKWEGHRRRWVEFAITTPHRREKQCHGTDYMKQESFCGRPLGLQFYHATGELYIVDPYFGLMKVGPQGGLAEQLATAADGQPFFLLNNLDIDQATGIVYFTDSSNQFRRRDWVWSILIRETTGRLLKYDPSTRRVTVLLDRLAFPNGVALSQDSSSVLVVESTTSRILRYWLCGPKNGTSDVFATVPDYPDNLKRNSDGEFWVAINNGKGKVEGIGKMRAGDGGGGGGEDTVGVRIDGEGRVVEVLREVGAAGAVSEVDEVNGILWFGSLIRPFVGFYSRH</sequence>